<dbReference type="OrthoDB" id="9062832at2"/>
<sequence length="352" mass="40475">MSKIFFFGRFPAFKEVGGVTTFTFNFANKFKSEGIEVIDFYPAKGKEVPRGVKAHFILGNRLKRLASIFFFNFFNKGIYFFNFSSIRSLLFLFFLPKRISSTWVAIFHNGEQSQKYLQSNPFARLIMRTTLRKVDFIGALSDRQRKFFSRVGVKNVYRVTPYISSCRKTKCNIKIGNSVGVTRILVSGFPTRIYRILETLSVFSRLANEGIIFELHVCLYGFDSDGIREEILRKAAQMDSVHLHSHLSGIEFNSLLKEMDLYLRMNTVDSFGLVVAEAIECGVEVVATDVCERHPGVNLVAVDDFELVYKELKFYIENKHFSGELLIQKTPEGLVSYEELVRVVQKHNSLLY</sequence>
<dbReference type="EMBL" id="QPID01000016">
    <property type="protein sequence ID" value="RCU43293.1"/>
    <property type="molecule type" value="Genomic_DNA"/>
</dbReference>
<evidence type="ECO:0000313" key="1">
    <source>
        <dbReference type="EMBL" id="RCU43293.1"/>
    </source>
</evidence>
<name>A0A368MZM2_9GAMM</name>
<reference evidence="1 2" key="1">
    <citation type="submission" date="2018-07" db="EMBL/GenBank/DDBJ databases">
        <title>Corallincola holothuriorum sp. nov., a new facultative anaerobe isolated from sea cucumber Apostichopus japonicus.</title>
        <authorList>
            <person name="Xia H."/>
        </authorList>
    </citation>
    <scope>NUCLEOTIDE SEQUENCE [LARGE SCALE GENOMIC DNA]</scope>
    <source>
        <strain evidence="1 2">C4</strain>
    </source>
</reference>
<proteinExistence type="predicted"/>
<keyword evidence="1" id="KW-0808">Transferase</keyword>
<dbReference type="SUPFAM" id="SSF53756">
    <property type="entry name" value="UDP-Glycosyltransferase/glycogen phosphorylase"/>
    <property type="match status" value="1"/>
</dbReference>
<dbReference type="Gene3D" id="3.40.50.2000">
    <property type="entry name" value="Glycogen Phosphorylase B"/>
    <property type="match status" value="2"/>
</dbReference>
<dbReference type="AlphaFoldDB" id="A0A368MZM2"/>
<evidence type="ECO:0000313" key="2">
    <source>
        <dbReference type="Proteomes" id="UP000252558"/>
    </source>
</evidence>
<keyword evidence="2" id="KW-1185">Reference proteome</keyword>
<dbReference type="Proteomes" id="UP000252558">
    <property type="component" value="Unassembled WGS sequence"/>
</dbReference>
<dbReference type="GO" id="GO:0016740">
    <property type="term" value="F:transferase activity"/>
    <property type="evidence" value="ECO:0007669"/>
    <property type="project" value="UniProtKB-KW"/>
</dbReference>
<accession>A0A368MZM2</accession>
<organism evidence="1 2">
    <name type="scientific">Corallincola holothuriorum</name>
    <dbReference type="NCBI Taxonomy" id="2282215"/>
    <lineage>
        <taxon>Bacteria</taxon>
        <taxon>Pseudomonadati</taxon>
        <taxon>Pseudomonadota</taxon>
        <taxon>Gammaproteobacteria</taxon>
        <taxon>Alteromonadales</taxon>
        <taxon>Psychromonadaceae</taxon>
        <taxon>Corallincola</taxon>
    </lineage>
</organism>
<gene>
    <name evidence="1" type="ORF">DU002_18660</name>
</gene>
<dbReference type="Pfam" id="PF13692">
    <property type="entry name" value="Glyco_trans_1_4"/>
    <property type="match status" value="1"/>
</dbReference>
<protein>
    <submittedName>
        <fullName evidence="1">Glycosyltransferase family 1 protein</fullName>
    </submittedName>
</protein>
<dbReference type="RefSeq" id="WP_114339971.1">
    <property type="nucleotide sequence ID" value="NZ_QPID01000016.1"/>
</dbReference>
<comment type="caution">
    <text evidence="1">The sequence shown here is derived from an EMBL/GenBank/DDBJ whole genome shotgun (WGS) entry which is preliminary data.</text>
</comment>